<keyword evidence="2 4" id="KW-0238">DNA-binding</keyword>
<dbReference type="SUPFAM" id="SSF46689">
    <property type="entry name" value="Homeodomain-like"/>
    <property type="match status" value="1"/>
</dbReference>
<evidence type="ECO:0000313" key="6">
    <source>
        <dbReference type="EMBL" id="CCH28885.1"/>
    </source>
</evidence>
<evidence type="ECO:0000256" key="2">
    <source>
        <dbReference type="ARBA" id="ARBA00023125"/>
    </source>
</evidence>
<dbReference type="PANTHER" id="PTHR30055">
    <property type="entry name" value="HTH-TYPE TRANSCRIPTIONAL REGULATOR RUTR"/>
    <property type="match status" value="1"/>
</dbReference>
<dbReference type="GO" id="GO:0000976">
    <property type="term" value="F:transcription cis-regulatory region binding"/>
    <property type="evidence" value="ECO:0007669"/>
    <property type="project" value="TreeGrafter"/>
</dbReference>
<dbReference type="PANTHER" id="PTHR30055:SF234">
    <property type="entry name" value="HTH-TYPE TRANSCRIPTIONAL REGULATOR BETI"/>
    <property type="match status" value="1"/>
</dbReference>
<proteinExistence type="predicted"/>
<dbReference type="BioCyc" id="SESP1179773:BN6_RS07665-MONOMER"/>
<feature type="DNA-binding region" description="H-T-H motif" evidence="4">
    <location>
        <begin position="80"/>
        <end position="99"/>
    </location>
</feature>
<dbReference type="Pfam" id="PF17918">
    <property type="entry name" value="TetR_C_15"/>
    <property type="match status" value="1"/>
</dbReference>
<keyword evidence="3" id="KW-0804">Transcription</keyword>
<gene>
    <name evidence="6" type="ordered locus">BN6_15620</name>
</gene>
<dbReference type="PATRIC" id="fig|1179773.3.peg.1563"/>
<dbReference type="EMBL" id="HE804045">
    <property type="protein sequence ID" value="CCH28885.1"/>
    <property type="molecule type" value="Genomic_DNA"/>
</dbReference>
<evidence type="ECO:0000256" key="1">
    <source>
        <dbReference type="ARBA" id="ARBA00023015"/>
    </source>
</evidence>
<dbReference type="HOGENOM" id="CLU_069356_46_2_11"/>
<dbReference type="InterPro" id="IPR009057">
    <property type="entry name" value="Homeodomain-like_sf"/>
</dbReference>
<dbReference type="InterPro" id="IPR001647">
    <property type="entry name" value="HTH_TetR"/>
</dbReference>
<evidence type="ECO:0000259" key="5">
    <source>
        <dbReference type="PROSITE" id="PS50977"/>
    </source>
</evidence>
<dbReference type="eggNOG" id="COG1309">
    <property type="taxonomic scope" value="Bacteria"/>
</dbReference>
<dbReference type="InterPro" id="IPR050109">
    <property type="entry name" value="HTH-type_TetR-like_transc_reg"/>
</dbReference>
<accession>K0JPL0</accession>
<dbReference type="GO" id="GO:0003700">
    <property type="term" value="F:DNA-binding transcription factor activity"/>
    <property type="evidence" value="ECO:0007669"/>
    <property type="project" value="TreeGrafter"/>
</dbReference>
<dbReference type="PRINTS" id="PR00455">
    <property type="entry name" value="HTHTETR"/>
</dbReference>
<keyword evidence="7" id="KW-1185">Reference proteome</keyword>
<keyword evidence="1" id="KW-0805">Transcription regulation</keyword>
<dbReference type="PROSITE" id="PS50977">
    <property type="entry name" value="HTH_TETR_2"/>
    <property type="match status" value="1"/>
</dbReference>
<name>K0JPL0_SACES</name>
<evidence type="ECO:0000313" key="7">
    <source>
        <dbReference type="Proteomes" id="UP000006281"/>
    </source>
</evidence>
<reference evidence="6 7" key="1">
    <citation type="journal article" date="2012" name="BMC Genomics">
        <title>Complete genome sequence of Saccharothrix espanaensis DSM 44229T and comparison to the other completely sequenced Pseudonocardiaceae.</title>
        <authorList>
            <person name="Strobel T."/>
            <person name="Al-Dilaimi A."/>
            <person name="Blom J."/>
            <person name="Gessner A."/>
            <person name="Kalinowski J."/>
            <person name="Luzhetska M."/>
            <person name="Puhler A."/>
            <person name="Szczepanowski R."/>
            <person name="Bechthold A."/>
            <person name="Ruckert C."/>
        </authorList>
    </citation>
    <scope>NUCLEOTIDE SEQUENCE [LARGE SCALE GENOMIC DNA]</scope>
    <source>
        <strain evidence="7">ATCC 51144 / DSM 44229 / JCM 9112 / NBRC 15066 / NRRL 15764</strain>
    </source>
</reference>
<protein>
    <submittedName>
        <fullName evidence="6">Transcriptional regulator, TetR family</fullName>
    </submittedName>
</protein>
<evidence type="ECO:0000256" key="4">
    <source>
        <dbReference type="PROSITE-ProRule" id="PRU00335"/>
    </source>
</evidence>
<dbReference type="Gene3D" id="1.10.357.10">
    <property type="entry name" value="Tetracycline Repressor, domain 2"/>
    <property type="match status" value="1"/>
</dbReference>
<dbReference type="AlphaFoldDB" id="K0JPL0"/>
<organism evidence="6 7">
    <name type="scientific">Saccharothrix espanaensis (strain ATCC 51144 / DSM 44229 / JCM 9112 / NBRC 15066 / NRRL 15764)</name>
    <dbReference type="NCBI Taxonomy" id="1179773"/>
    <lineage>
        <taxon>Bacteria</taxon>
        <taxon>Bacillati</taxon>
        <taxon>Actinomycetota</taxon>
        <taxon>Actinomycetes</taxon>
        <taxon>Pseudonocardiales</taxon>
        <taxon>Pseudonocardiaceae</taxon>
        <taxon>Saccharothrix</taxon>
    </lineage>
</organism>
<feature type="domain" description="HTH tetR-type" evidence="5">
    <location>
        <begin position="57"/>
        <end position="117"/>
    </location>
</feature>
<evidence type="ECO:0000256" key="3">
    <source>
        <dbReference type="ARBA" id="ARBA00023163"/>
    </source>
</evidence>
<sequence>MVTAVLRVRATIRDEAVPIQCLGLLVRIHQDVRVHENPAENRLAKVMRRQPVQQRGAATVTAIVDACARLLNEYDYDDITTARIVELAGVPIGSFYQYFPDKRSVVHALALRGMEQYLKRVETLFNEGHLAANWREAVQQVVDVYLRMLVELPGFGRVRFSDLFDGHHLDASVDQYELMAERLRELFVNRFGVRGDAPVALTFRMATQTADAMYKLAERVEPAERTVVLRTADGVILRMLSGVFDPA</sequence>
<dbReference type="STRING" id="1179773.BN6_15620"/>
<dbReference type="Pfam" id="PF00440">
    <property type="entry name" value="TetR_N"/>
    <property type="match status" value="1"/>
</dbReference>
<dbReference type="Proteomes" id="UP000006281">
    <property type="component" value="Chromosome"/>
</dbReference>
<dbReference type="KEGG" id="sesp:BN6_15620"/>
<dbReference type="InterPro" id="IPR041669">
    <property type="entry name" value="TetR_C_15"/>
</dbReference>